<dbReference type="Gene3D" id="3.80.10.10">
    <property type="entry name" value="Ribonuclease Inhibitor"/>
    <property type="match status" value="1"/>
</dbReference>
<evidence type="ECO:0000313" key="3">
    <source>
        <dbReference type="EMBL" id="KAG2495809.1"/>
    </source>
</evidence>
<feature type="compositionally biased region" description="Gly residues" evidence="2">
    <location>
        <begin position="485"/>
        <end position="495"/>
    </location>
</feature>
<protein>
    <submittedName>
        <fullName evidence="3">Uncharacterized protein</fullName>
    </submittedName>
</protein>
<feature type="region of interest" description="Disordered" evidence="2">
    <location>
        <begin position="110"/>
        <end position="145"/>
    </location>
</feature>
<comment type="subcellular location">
    <subcellularLocation>
        <location evidence="1">Cytoplasm</location>
        <location evidence="1">Cytoskeleton</location>
        <location evidence="1">Cilium axoneme</location>
    </subcellularLocation>
</comment>
<feature type="compositionally biased region" description="Basic and acidic residues" evidence="2">
    <location>
        <begin position="531"/>
        <end position="541"/>
    </location>
</feature>
<dbReference type="AlphaFoldDB" id="A0A835Y611"/>
<accession>A0A835Y611</accession>
<feature type="region of interest" description="Disordered" evidence="2">
    <location>
        <begin position="373"/>
        <end position="393"/>
    </location>
</feature>
<feature type="compositionally biased region" description="Gly residues" evidence="2">
    <location>
        <begin position="514"/>
        <end position="530"/>
    </location>
</feature>
<organism evidence="3 4">
    <name type="scientific">Edaphochlamys debaryana</name>
    <dbReference type="NCBI Taxonomy" id="47281"/>
    <lineage>
        <taxon>Eukaryota</taxon>
        <taxon>Viridiplantae</taxon>
        <taxon>Chlorophyta</taxon>
        <taxon>core chlorophytes</taxon>
        <taxon>Chlorophyceae</taxon>
        <taxon>CS clade</taxon>
        <taxon>Chlamydomonadales</taxon>
        <taxon>Chlamydomonadales incertae sedis</taxon>
        <taxon>Edaphochlamys</taxon>
    </lineage>
</organism>
<dbReference type="EMBL" id="JAEHOE010000022">
    <property type="protein sequence ID" value="KAG2495809.1"/>
    <property type="molecule type" value="Genomic_DNA"/>
</dbReference>
<reference evidence="3" key="1">
    <citation type="journal article" date="2020" name="bioRxiv">
        <title>Comparative genomics of Chlamydomonas.</title>
        <authorList>
            <person name="Craig R.J."/>
            <person name="Hasan A.R."/>
            <person name="Ness R.W."/>
            <person name="Keightley P.D."/>
        </authorList>
    </citation>
    <scope>NUCLEOTIDE SEQUENCE</scope>
    <source>
        <strain evidence="3">CCAP 11/70</strain>
    </source>
</reference>
<feature type="compositionally biased region" description="Low complexity" evidence="2">
    <location>
        <begin position="496"/>
        <end position="513"/>
    </location>
</feature>
<evidence type="ECO:0000256" key="2">
    <source>
        <dbReference type="SAM" id="MobiDB-lite"/>
    </source>
</evidence>
<sequence length="773" mass="80519">MREAWQGGLALKDSATSQLRFIAATDVDGQGVPLSPSGLGGACQPLQLSVTLDPRASSSGRKTLAQALQRCGASVKCLEVNGELSLYSKELSDSLLGLLPSVTDLRLDLSSDAPSAPAGTDSPTGSRSGSPSSSRSSSPSGEGAASAVKTASRVVLALGPRLGSLKLKLPTAIDADWQGLAQAVTACHGLQRLELGGPPEDNGEFRAALIPVVARLSGLTHLSLSRLWGAEPQQQGGASPEALTALQPLTALCGLRTLRLGLHRLTFGVSFQDAAVAASALLAITAPMSHLRTLDVGDMYLTFEACHTIAVQHPHLLELAVGGFASTLSVQLPPSIRLLRFPYGQQLMPYKRLDPYRLCELAALADSATTVTPAAPASAGDHGGPGSPTSATAHAPTRLRLQLGDIETDGPSALPCVSLEGSLRRIMVPRRLGSFTLTEERPAIELGLVMGQLRALVRLLRGPGASDSPGGCHADAHAHSHVQGQGQGHGQGQAHGQGQERGQVHGAQAAGQGPCTGPGAGAGSSHGGGHGSDEGKGEGPHAHAHAHPHPHPQQAAEVQKPPPSQQQPQQQRALSLGTYHDAVPIRGPHGAWLYELAPLGGCLRMLELSQLELAEGDLAVVVEATPGLEVLRLVFCELASPACLSELAPLRRMDRMLVQQYGLERLLRAEGAEEALRTLAMSTPKGMARTLSLQPRDAGVEHLWAHAQAQAQSGAHAKAGALQGQELQAAYARTDWVVAEAQVWEMLQRLYAEAAAQGLTVDFLLGSPFASLV</sequence>
<evidence type="ECO:0000256" key="1">
    <source>
        <dbReference type="ARBA" id="ARBA00004430"/>
    </source>
</evidence>
<name>A0A835Y611_9CHLO</name>
<feature type="region of interest" description="Disordered" evidence="2">
    <location>
        <begin position="464"/>
        <end position="575"/>
    </location>
</feature>
<dbReference type="SUPFAM" id="SSF52047">
    <property type="entry name" value="RNI-like"/>
    <property type="match status" value="1"/>
</dbReference>
<proteinExistence type="predicted"/>
<dbReference type="GO" id="GO:0005930">
    <property type="term" value="C:axoneme"/>
    <property type="evidence" value="ECO:0007669"/>
    <property type="project" value="UniProtKB-SubCell"/>
</dbReference>
<keyword evidence="4" id="KW-1185">Reference proteome</keyword>
<gene>
    <name evidence="3" type="ORF">HYH03_006051</name>
</gene>
<dbReference type="InterPro" id="IPR032675">
    <property type="entry name" value="LRR_dom_sf"/>
</dbReference>
<dbReference type="Proteomes" id="UP000612055">
    <property type="component" value="Unassembled WGS sequence"/>
</dbReference>
<evidence type="ECO:0000313" key="4">
    <source>
        <dbReference type="Proteomes" id="UP000612055"/>
    </source>
</evidence>
<comment type="caution">
    <text evidence="3">The sequence shown here is derived from an EMBL/GenBank/DDBJ whole genome shotgun (WGS) entry which is preliminary data.</text>
</comment>
<feature type="compositionally biased region" description="Low complexity" evidence="2">
    <location>
        <begin position="122"/>
        <end position="145"/>
    </location>
</feature>